<keyword evidence="3" id="KW-1185">Reference proteome</keyword>
<proteinExistence type="predicted"/>
<evidence type="ECO:0000313" key="3">
    <source>
        <dbReference type="Proteomes" id="UP001204746"/>
    </source>
</evidence>
<dbReference type="Pfam" id="PF13480">
    <property type="entry name" value="Acetyltransf_6"/>
    <property type="match status" value="1"/>
</dbReference>
<name>A0ABT1UPL9_9ACTN</name>
<dbReference type="Proteomes" id="UP001204746">
    <property type="component" value="Unassembled WGS sequence"/>
</dbReference>
<dbReference type="Gene3D" id="3.40.630.30">
    <property type="match status" value="1"/>
</dbReference>
<dbReference type="InterPro" id="IPR038740">
    <property type="entry name" value="BioF2-like_GNAT_dom"/>
</dbReference>
<accession>A0ABT1UPL9</accession>
<organism evidence="2 3">
    <name type="scientific">Streptomyces rugosispiralis</name>
    <dbReference type="NCBI Taxonomy" id="2967341"/>
    <lineage>
        <taxon>Bacteria</taxon>
        <taxon>Bacillati</taxon>
        <taxon>Actinomycetota</taxon>
        <taxon>Actinomycetes</taxon>
        <taxon>Kitasatosporales</taxon>
        <taxon>Streptomycetaceae</taxon>
        <taxon>Streptomyces</taxon>
    </lineage>
</organism>
<dbReference type="RefSeq" id="WP_256647895.1">
    <property type="nucleotide sequence ID" value="NZ_JANIAA010000001.1"/>
</dbReference>
<evidence type="ECO:0000313" key="2">
    <source>
        <dbReference type="EMBL" id="MCQ8186688.1"/>
    </source>
</evidence>
<dbReference type="InterPro" id="IPR016181">
    <property type="entry name" value="Acyl_CoA_acyltransferase"/>
</dbReference>
<evidence type="ECO:0000259" key="1">
    <source>
        <dbReference type="Pfam" id="PF13480"/>
    </source>
</evidence>
<comment type="caution">
    <text evidence="2">The sequence shown here is derived from an EMBL/GenBank/DDBJ whole genome shotgun (WGS) entry which is preliminary data.</text>
</comment>
<dbReference type="EMBL" id="JANIAA010000001">
    <property type="protein sequence ID" value="MCQ8186688.1"/>
    <property type="molecule type" value="Genomic_DNA"/>
</dbReference>
<sequence>MTTPYAPAQLPHTVRAADTPGELPTWQRLAADASFYCGTDWLEFSDTDHIALARYFTAHTPTGDPSAGLIAHWSPQENNERYVPERVLPTPLADKALIIGGRRGYLSGPLLAPGLSAAGQGGALDTLLEAATAWCPQTEGRWWWPYLTTDSAATVRAALTAAGRGPIATQLLSADCVIAVPEGGLDAHIAALPTKQRRTNARRELRAFAESGLCIVRTTLAGQADALGPLLANVQQRYGHDHSAEQMTSLLRRQAEHLQDASVVFLCLAPGDDRPVGFCLAYRHGRELAVRLVGFDYDRLPGAAEYAHLAVYEPVRYCQENGLARVELGMESLEAKCRRGAAVRPLWALHPAGAAPDPEAQAARRDALAAALPARESAHFRAEMDKAYI</sequence>
<protein>
    <submittedName>
        <fullName evidence="2">GNAT family N-acetyltransferase</fullName>
    </submittedName>
</protein>
<gene>
    <name evidence="2" type="ORF">NP777_00125</name>
</gene>
<reference evidence="2 3" key="1">
    <citation type="submission" date="2022-07" db="EMBL/GenBank/DDBJ databases">
        <authorList>
            <person name="Phongsopitanun W."/>
            <person name="Tanasupawat S."/>
        </authorList>
    </citation>
    <scope>NUCLEOTIDE SEQUENCE [LARGE SCALE GENOMIC DNA]</scope>
    <source>
        <strain evidence="2 3">RCU-064</strain>
    </source>
</reference>
<feature type="domain" description="BioF2-like acetyltransferase" evidence="1">
    <location>
        <begin position="196"/>
        <end position="331"/>
    </location>
</feature>
<dbReference type="SUPFAM" id="SSF55729">
    <property type="entry name" value="Acyl-CoA N-acyltransferases (Nat)"/>
    <property type="match status" value="1"/>
</dbReference>